<proteinExistence type="predicted"/>
<comment type="caution">
    <text evidence="1">The sequence shown here is derived from an EMBL/GenBank/DDBJ whole genome shotgun (WGS) entry which is preliminary data.</text>
</comment>
<evidence type="ECO:0000313" key="2">
    <source>
        <dbReference type="Proteomes" id="UP000633619"/>
    </source>
</evidence>
<dbReference type="RefSeq" id="WP_037997288.1">
    <property type="nucleotide sequence ID" value="NZ_JACEIR010000001.1"/>
</dbReference>
<reference evidence="1 2" key="1">
    <citation type="submission" date="2020-12" db="EMBL/GenBank/DDBJ databases">
        <title>WGS of Thermoactinomyces spp.</title>
        <authorList>
            <person name="Cheng K."/>
        </authorList>
    </citation>
    <scope>NUCLEOTIDE SEQUENCE [LARGE SCALE GENOMIC DNA]</scope>
    <source>
        <strain evidence="2">CICC 10671\DSM 43846</strain>
    </source>
</reference>
<gene>
    <name evidence="1" type="ORF">I8U20_03160</name>
</gene>
<keyword evidence="2" id="KW-1185">Reference proteome</keyword>
<evidence type="ECO:0000313" key="1">
    <source>
        <dbReference type="EMBL" id="MBH8594323.1"/>
    </source>
</evidence>
<dbReference type="Proteomes" id="UP000633619">
    <property type="component" value="Unassembled WGS sequence"/>
</dbReference>
<accession>A0A8I1A4H0</accession>
<dbReference type="AlphaFoldDB" id="A0A8I1A4H0"/>
<dbReference type="Pfam" id="PF14112">
    <property type="entry name" value="DUF4284"/>
    <property type="match status" value="1"/>
</dbReference>
<dbReference type="EMBL" id="JAECVW010000001">
    <property type="protein sequence ID" value="MBH8594323.1"/>
    <property type="molecule type" value="Genomic_DNA"/>
</dbReference>
<sequence length="124" mass="14577">MEKKGYVSMFIGDVSSFEELESYVMQSYTEDGDWVNSQFEKDFSIEYYDEDFLEVEFYNEPSNDLRVILKGFSYDEKIIPGFIGICGEYLDQEVNSVILLYNFAYDGTVKETNRFRFLGALPYM</sequence>
<organism evidence="1 2">
    <name type="scientific">Thermoactinomyces intermedius</name>
    <dbReference type="NCBI Taxonomy" id="2024"/>
    <lineage>
        <taxon>Bacteria</taxon>
        <taxon>Bacillati</taxon>
        <taxon>Bacillota</taxon>
        <taxon>Bacilli</taxon>
        <taxon>Bacillales</taxon>
        <taxon>Thermoactinomycetaceae</taxon>
        <taxon>Thermoactinomyces</taxon>
    </lineage>
</organism>
<dbReference type="InterPro" id="IPR025560">
    <property type="entry name" value="Imm22"/>
</dbReference>
<name>A0A8I1A4H0_THEIN</name>
<protein>
    <submittedName>
        <fullName evidence="1">Immunity 22 family protein</fullName>
    </submittedName>
</protein>